<feature type="domain" description="Thiol:disulfide interchange protein DsbD N-terminal" evidence="2">
    <location>
        <begin position="47"/>
        <end position="146"/>
    </location>
</feature>
<dbReference type="EMBL" id="AMRM01000005">
    <property type="protein sequence ID" value="EKF19864.1"/>
    <property type="molecule type" value="Genomic_DNA"/>
</dbReference>
<evidence type="ECO:0000256" key="1">
    <source>
        <dbReference type="SAM" id="SignalP"/>
    </source>
</evidence>
<proteinExistence type="predicted"/>
<keyword evidence="4" id="KW-1185">Reference proteome</keyword>
<feature type="chain" id="PRO_5003863892" description="Thiol:disulfide interchange protein DsbD N-terminal domain-containing protein" evidence="1">
    <location>
        <begin position="20"/>
        <end position="265"/>
    </location>
</feature>
<feature type="signal peptide" evidence="1">
    <location>
        <begin position="1"/>
        <end position="19"/>
    </location>
</feature>
<reference evidence="3 4" key="1">
    <citation type="journal article" date="2012" name="J. Bacteriol.">
        <title>Genome Sequence of Nitratireductor pacificus Type Strain pht-3B.</title>
        <authorList>
            <person name="Lai Q."/>
            <person name="Li G."/>
            <person name="Shao Z."/>
        </authorList>
    </citation>
    <scope>NUCLEOTIDE SEQUENCE [LARGE SCALE GENOMIC DNA]</scope>
    <source>
        <strain evidence="4">pht-3B</strain>
    </source>
</reference>
<dbReference type="AlphaFoldDB" id="K2LQ45"/>
<dbReference type="OrthoDB" id="9811036at2"/>
<keyword evidence="1" id="KW-0732">Signal</keyword>
<evidence type="ECO:0000259" key="2">
    <source>
        <dbReference type="Pfam" id="PF11412"/>
    </source>
</evidence>
<dbReference type="RefSeq" id="WP_008595320.1">
    <property type="nucleotide sequence ID" value="NZ_AMRM01000005.1"/>
</dbReference>
<dbReference type="InterPro" id="IPR028250">
    <property type="entry name" value="DsbDN"/>
</dbReference>
<organism evidence="3 4">
    <name type="scientific">Nitratireductor pacificus pht-3B</name>
    <dbReference type="NCBI Taxonomy" id="391937"/>
    <lineage>
        <taxon>Bacteria</taxon>
        <taxon>Pseudomonadati</taxon>
        <taxon>Pseudomonadota</taxon>
        <taxon>Alphaproteobacteria</taxon>
        <taxon>Hyphomicrobiales</taxon>
        <taxon>Phyllobacteriaceae</taxon>
        <taxon>Nitratireductor</taxon>
    </lineage>
</organism>
<gene>
    <name evidence="3" type="ORF">NA2_05968</name>
</gene>
<accession>K2LQ45</accession>
<dbReference type="PATRIC" id="fig|391937.3.peg.1229"/>
<sequence>MIRNLAFILPFLAASPALAASSQWQTSEGGSVRIVTSGLPDDDGRLHGALDIKLKPGWKTYWRNPGPSGIPPSIDLSRSPHIKSAELAFPAPVRVHDGDTQWAGYKQSVRLPVTFTLDRADVVTLIDVDVFLGICETICIPFQASFSFDPGSGADDQSDAFAVQMAHAALPSPATGTFGVNAVSRSGSMLTLDANLPQDTSNPELFIDHEKSHLFGTPTLVKQGSGTAEFAVEIHEASDDGLAESSLRYTLVANGRSVSGAIDIP</sequence>
<dbReference type="eggNOG" id="COG4233">
    <property type="taxonomic scope" value="Bacteria"/>
</dbReference>
<evidence type="ECO:0000313" key="3">
    <source>
        <dbReference type="EMBL" id="EKF19864.1"/>
    </source>
</evidence>
<dbReference type="Proteomes" id="UP000006786">
    <property type="component" value="Unassembled WGS sequence"/>
</dbReference>
<dbReference type="STRING" id="391937.NA2_05968"/>
<protein>
    <recommendedName>
        <fullName evidence="2">Thiol:disulfide interchange protein DsbD N-terminal domain-containing protein</fullName>
    </recommendedName>
</protein>
<name>K2LQ45_9HYPH</name>
<evidence type="ECO:0000313" key="4">
    <source>
        <dbReference type="Proteomes" id="UP000006786"/>
    </source>
</evidence>
<dbReference type="Pfam" id="PF11412">
    <property type="entry name" value="DsbD_N"/>
    <property type="match status" value="1"/>
</dbReference>
<comment type="caution">
    <text evidence="3">The sequence shown here is derived from an EMBL/GenBank/DDBJ whole genome shotgun (WGS) entry which is preliminary data.</text>
</comment>